<evidence type="ECO:0008006" key="5">
    <source>
        <dbReference type="Google" id="ProtNLM"/>
    </source>
</evidence>
<evidence type="ECO:0000313" key="1">
    <source>
        <dbReference type="EMBL" id="MBB6564695.1"/>
    </source>
</evidence>
<evidence type="ECO:0000313" key="4">
    <source>
        <dbReference type="Proteomes" id="UP000553957"/>
    </source>
</evidence>
<dbReference type="Proteomes" id="UP000553957">
    <property type="component" value="Unassembled WGS sequence"/>
</dbReference>
<comment type="caution">
    <text evidence="2">The sequence shown here is derived from an EMBL/GenBank/DDBJ whole genome shotgun (WGS) entry which is preliminary data.</text>
</comment>
<name>A0A7Y4L153_9ACTN</name>
<protein>
    <recommendedName>
        <fullName evidence="5">Adhesin domain-containing protein</fullName>
    </recommendedName>
</protein>
<evidence type="ECO:0000313" key="3">
    <source>
        <dbReference type="Proteomes" id="UP000534306"/>
    </source>
</evidence>
<dbReference type="RefSeq" id="WP_171674886.1">
    <property type="nucleotide sequence ID" value="NZ_BAAAGT010000006.1"/>
</dbReference>
<accession>A0A7Y4L153</accession>
<gene>
    <name evidence="1" type="ORF">HNR71_000332</name>
    <name evidence="2" type="ORF">HPO96_19290</name>
</gene>
<reference evidence="2 3" key="1">
    <citation type="submission" date="2020-05" db="EMBL/GenBank/DDBJ databases">
        <title>Genome sequence of Kribbella sandramycini ATCC 39419.</title>
        <authorList>
            <person name="Maclea K.S."/>
            <person name="Fair J.L."/>
        </authorList>
    </citation>
    <scope>NUCLEOTIDE SEQUENCE [LARGE SCALE GENOMIC DNA]</scope>
    <source>
        <strain evidence="2 3">ATCC 39419</strain>
    </source>
</reference>
<proteinExistence type="predicted"/>
<dbReference type="EMBL" id="JABJRC010000004">
    <property type="protein sequence ID" value="NOL42397.1"/>
    <property type="molecule type" value="Genomic_DNA"/>
</dbReference>
<keyword evidence="3" id="KW-1185">Reference proteome</keyword>
<evidence type="ECO:0000313" key="2">
    <source>
        <dbReference type="EMBL" id="NOL42397.1"/>
    </source>
</evidence>
<reference evidence="1 4" key="2">
    <citation type="submission" date="2020-08" db="EMBL/GenBank/DDBJ databases">
        <title>Sequencing the genomes of 1000 actinobacteria strains.</title>
        <authorList>
            <person name="Klenk H.-P."/>
        </authorList>
    </citation>
    <scope>NUCLEOTIDE SEQUENCE [LARGE SCALE GENOMIC DNA]</scope>
    <source>
        <strain evidence="1 4">DSM 15626</strain>
    </source>
</reference>
<dbReference type="AlphaFoldDB" id="A0A7Y4L153"/>
<organism evidence="2 3">
    <name type="scientific">Kribbella sandramycini</name>
    <dbReference type="NCBI Taxonomy" id="60450"/>
    <lineage>
        <taxon>Bacteria</taxon>
        <taxon>Bacillati</taxon>
        <taxon>Actinomycetota</taxon>
        <taxon>Actinomycetes</taxon>
        <taxon>Propionibacteriales</taxon>
        <taxon>Kribbellaceae</taxon>
        <taxon>Kribbella</taxon>
    </lineage>
</organism>
<sequence>MAVTTAQRRMLLIGLVPLLLLVVGGGAVTVSAISGKLPFEYRTAASVGPNGVRVVSGIPTQVIGGDDDQVRVHIDGTYGAQRPRIDVRTAGGVLEIEASCPDRNCAVELTVEVPATKLQVQAEASVTMRRLRTPDVSVDGRRGSLTMQFDEPPRQLSARAGEGAISLRVPSGTSYAIDAVAAEGTTDIQAANDPAAPHRLYLRTRYGSIEVS</sequence>
<dbReference type="Proteomes" id="UP000534306">
    <property type="component" value="Unassembled WGS sequence"/>
</dbReference>
<dbReference type="EMBL" id="JACHKF010000001">
    <property type="protein sequence ID" value="MBB6564695.1"/>
    <property type="molecule type" value="Genomic_DNA"/>
</dbReference>